<protein>
    <submittedName>
        <fullName evidence="5">Membrane protein</fullName>
    </submittedName>
</protein>
<evidence type="ECO:0000259" key="3">
    <source>
        <dbReference type="Pfam" id="PF26012"/>
    </source>
</evidence>
<dbReference type="OMA" id="MVINAPF"/>
<evidence type="ECO:0000259" key="2">
    <source>
        <dbReference type="Pfam" id="PF26011"/>
    </source>
</evidence>
<evidence type="ECO:0000313" key="8">
    <source>
        <dbReference type="Proteomes" id="UP000215301"/>
    </source>
</evidence>
<proteinExistence type="predicted"/>
<evidence type="ECO:0000313" key="5">
    <source>
        <dbReference type="EMBL" id="AST56291.1"/>
    </source>
</evidence>
<dbReference type="Pfam" id="PF26011">
    <property type="entry name" value="Beta-barrel_RND_rel"/>
    <property type="match status" value="1"/>
</dbReference>
<dbReference type="InterPro" id="IPR058729">
    <property type="entry name" value="Beta-barrel_RND-rel"/>
</dbReference>
<evidence type="ECO:0000256" key="1">
    <source>
        <dbReference type="SAM" id="Coils"/>
    </source>
</evidence>
<dbReference type="InterPro" id="IPR058709">
    <property type="entry name" value="BSH_RND-rel"/>
</dbReference>
<gene>
    <name evidence="6" type="ORF">CE561_11055</name>
    <name evidence="5" type="ORF">Thert_00029</name>
</gene>
<reference evidence="5 7" key="1">
    <citation type="submission" date="2016-08" db="EMBL/GenBank/DDBJ databases">
        <title>A novel genetic cassette of butanologenic Thermoanaerobacterium thermosaccharolyticum that directly convert cellulose to butanol.</title>
        <authorList>
            <person name="Li T."/>
            <person name="He J."/>
        </authorList>
    </citation>
    <scope>NUCLEOTIDE SEQUENCE [LARGE SCALE GENOMIC DNA]</scope>
    <source>
        <strain evidence="5 7">TG57</strain>
    </source>
</reference>
<name>A0A231VDV2_THETR</name>
<keyword evidence="1" id="KW-0175">Coiled coil</keyword>
<dbReference type="Pfam" id="PF26012">
    <property type="entry name" value="HH_RND_rel"/>
    <property type="match status" value="1"/>
</dbReference>
<dbReference type="AlphaFoldDB" id="A0A231VDV2"/>
<reference evidence="6 8" key="2">
    <citation type="submission" date="2017-06" db="EMBL/GenBank/DDBJ databases">
        <title>Isolation and characterization of a thermophilic and butanogenic Thermoanaerobacterium thermosaccharolyticum M5 capable of efficient degradation of hemicellulose.</title>
        <authorList>
            <person name="Xin F."/>
            <person name="Jiang Y."/>
        </authorList>
    </citation>
    <scope>NUCLEOTIDE SEQUENCE [LARGE SCALE GENOMIC DNA]</scope>
    <source>
        <strain evidence="6 8">M5</strain>
    </source>
</reference>
<feature type="coiled-coil region" evidence="1">
    <location>
        <begin position="119"/>
        <end position="162"/>
    </location>
</feature>
<evidence type="ECO:0000313" key="6">
    <source>
        <dbReference type="EMBL" id="OXT06343.1"/>
    </source>
</evidence>
<dbReference type="Proteomes" id="UP000215301">
    <property type="component" value="Unassembled WGS sequence"/>
</dbReference>
<feature type="domain" description="RND related alpha-helical hairpin" evidence="3">
    <location>
        <begin position="94"/>
        <end position="187"/>
    </location>
</feature>
<accession>A0A231VDV2</accession>
<evidence type="ECO:0000313" key="7">
    <source>
        <dbReference type="Proteomes" id="UP000214975"/>
    </source>
</evidence>
<organism evidence="6 8">
    <name type="scientific">Thermoanaerobacterium thermosaccharolyticum</name>
    <name type="common">Clostridium thermosaccharolyticum</name>
    <dbReference type="NCBI Taxonomy" id="1517"/>
    <lineage>
        <taxon>Bacteria</taxon>
        <taxon>Bacillati</taxon>
        <taxon>Bacillota</taxon>
        <taxon>Clostridia</taxon>
        <taxon>Thermoanaerobacterales</taxon>
        <taxon>Thermoanaerobacteraceae</taxon>
        <taxon>Thermoanaerobacterium</taxon>
    </lineage>
</organism>
<dbReference type="Pfam" id="PF26018">
    <property type="entry name" value="BSH_RND_rel"/>
    <property type="match status" value="1"/>
</dbReference>
<dbReference type="RefSeq" id="WP_013297701.1">
    <property type="nucleotide sequence ID" value="NZ_CP016893.1"/>
</dbReference>
<feature type="domain" description="RND related barrel-sandwich hybrid" evidence="4">
    <location>
        <begin position="54"/>
        <end position="248"/>
    </location>
</feature>
<evidence type="ECO:0000259" key="4">
    <source>
        <dbReference type="Pfam" id="PF26018"/>
    </source>
</evidence>
<dbReference type="InterPro" id="IPR058728">
    <property type="entry name" value="HH_RND-rel"/>
</dbReference>
<dbReference type="Proteomes" id="UP000214975">
    <property type="component" value="Chromosome"/>
</dbReference>
<dbReference type="EMBL" id="NKHD01000032">
    <property type="protein sequence ID" value="OXT06343.1"/>
    <property type="molecule type" value="Genomic_DNA"/>
</dbReference>
<sequence length="395" mass="45099">MKKILNIFIVLVVLLYIGKVSINTISGKDETVPLKYGSLSESIMTYGYIVMDEMTIDSPIDGKLNMIVKDGTRVPKGKEIAEVVSPSFDKEKLVELNSINDKIQYVKNDKSLNPYVKDIESINSQIDELNREYKESKDSKVTNNIKKKIEDLMSKKEQILKNGPSSIRNLDELYIQKKELEDSISQNLYKIYSPEAGVVSNFFDSYEDILNVNKLFNINNNDINLVKKEPIERTGAVKQGEPIVKLINNYNWYILVVLDNGESKKLKEGRDVKIDIINDNVQLLDGNILKMYSISNNSHIAVISMKDAYSDFYKKRKVNINLIINDYDGFIVPNSSIVNENGKYGIYKLGDNDLPVFKEISIKARNNENAIIESKDDSLKMYDQILVNGKDYLKK</sequence>
<feature type="domain" description="RND related beta-barrel" evidence="2">
    <location>
        <begin position="252"/>
        <end position="325"/>
    </location>
</feature>
<dbReference type="GeneID" id="93864063"/>
<dbReference type="EMBL" id="CP016893">
    <property type="protein sequence ID" value="AST56291.1"/>
    <property type="molecule type" value="Genomic_DNA"/>
</dbReference>